<dbReference type="Proteomes" id="UP001056778">
    <property type="component" value="Chromosome 3"/>
</dbReference>
<dbReference type="EMBL" id="CM043017">
    <property type="protein sequence ID" value="KAI4464339.1"/>
    <property type="molecule type" value="Genomic_DNA"/>
</dbReference>
<organism evidence="1 2">
    <name type="scientific">Holotrichia oblita</name>
    <name type="common">Chafer beetle</name>
    <dbReference type="NCBI Taxonomy" id="644536"/>
    <lineage>
        <taxon>Eukaryota</taxon>
        <taxon>Metazoa</taxon>
        <taxon>Ecdysozoa</taxon>
        <taxon>Arthropoda</taxon>
        <taxon>Hexapoda</taxon>
        <taxon>Insecta</taxon>
        <taxon>Pterygota</taxon>
        <taxon>Neoptera</taxon>
        <taxon>Endopterygota</taxon>
        <taxon>Coleoptera</taxon>
        <taxon>Polyphaga</taxon>
        <taxon>Scarabaeiformia</taxon>
        <taxon>Scarabaeidae</taxon>
        <taxon>Melolonthinae</taxon>
        <taxon>Holotrichia</taxon>
    </lineage>
</organism>
<protein>
    <submittedName>
        <fullName evidence="1">No mechanoreceptor potential c isoform d-related</fullName>
    </submittedName>
</protein>
<reference evidence="1" key="1">
    <citation type="submission" date="2022-04" db="EMBL/GenBank/DDBJ databases">
        <title>Chromosome-scale genome assembly of Holotrichia oblita Faldermann.</title>
        <authorList>
            <person name="Rongchong L."/>
        </authorList>
    </citation>
    <scope>NUCLEOTIDE SEQUENCE</scope>
    <source>
        <strain evidence="1">81SQS9</strain>
    </source>
</reference>
<evidence type="ECO:0000313" key="2">
    <source>
        <dbReference type="Proteomes" id="UP001056778"/>
    </source>
</evidence>
<sequence>MEPYNDLLIDAINKNDISSIYYCLRKGANVNKTCSTGITPLIAAVQSGNILILKILAESTKLPADNADVNNAHSSNRSMFLTLDVTKEAKYKNIGYFVVCKDLDEPEFGDGPTPDGMEALEWDMEVNDDTADEIPSQPESNLYKWYAKILTDTSILLKSPEYDIGGLDRSGRNILHYAVRQGNLEMVEYLLNTFTQINVNVCDSEWCSPIHLAVLIENLSMVKFLVEKGASVNSCNAGRQTPLHFAAKLGNVKIVNYLIDNGANINMFDMDDRSPLSLAVLHEYEDVARILIRKGARLNNEETYGYTVLYHAVLNNMYNTTKELLEAGAKIVQSHYLLHIAIRHSNFEIVKLLHKGGAIINIRDEHGNTPLMTSCLNNNLQIAKYLLRNGAPANATNHINGMSALHLCVQAIQDCNLFEQFLELLLSYGANINASSYQGNILFYAIILGNTPAACILVKHGADVNLRDEHAYFDNLCLAKKHGNFDLVKLIVLAGFNFRNMLFDLKTLRTQNEDIIFDFLVYMTNHPRNLRDLCRIRIRKQLGKHVIYKIYKLPLPVLMQRFLALDIL</sequence>
<comment type="caution">
    <text evidence="1">The sequence shown here is derived from an EMBL/GenBank/DDBJ whole genome shotgun (WGS) entry which is preliminary data.</text>
</comment>
<proteinExistence type="predicted"/>
<accession>A0ACB9TC30</accession>
<keyword evidence="2" id="KW-1185">Reference proteome</keyword>
<gene>
    <name evidence="1" type="ORF">MML48_3g00009154</name>
</gene>
<name>A0ACB9TC30_HOLOL</name>
<evidence type="ECO:0000313" key="1">
    <source>
        <dbReference type="EMBL" id="KAI4464339.1"/>
    </source>
</evidence>